<keyword evidence="4 11" id="KW-0808">Transferase</keyword>
<evidence type="ECO:0000256" key="5">
    <source>
        <dbReference type="ARBA" id="ARBA00035007"/>
    </source>
</evidence>
<accession>A0A5P8PMC0</accession>
<dbReference type="InterPro" id="IPR013785">
    <property type="entry name" value="Aldolase_TIM"/>
</dbReference>
<sequence>MFIRNPILATDSYKGSHFQQYPEGTTGLSSYMTARGTKETGVNGWIYFGGNFFIKDVLEQRVTQEHIEEAAVFYAAHGIEFNRKGWTKVVEEYNGLFPVQFDAVPEGTYLPFGVPGYRIEVVDDPDVFFLVSHLESLALSYTWYGSTIVTDGVHLKAAILRSLRETSDTPDESVNYKVHDFGFRGVIPNGAYVGGCGHIVNFMGTDTMEGMLGAMQYYNADVQNLAHSIPASEHSTMTSWGREREFEAYENMVNQYAKPGAMFAMVIDSYDTMGAIDLITEKRDGVSLLDRVRDAGATVVLRPDSGDPVYMPVDVIRSLIFALDDVYTNEKGYTMLPSYVRVIQGDGIGPAEILEILDVLKMYGISGDNIAFGMGGGLLQKVNRDKYKMAQKASAIQIDGQWHDVVKDPKTDPSKKSKGGRLVTVRDREKNGQITVITLDEYHKDLDEAGLKGVARYQTMLFRMFDGTKYGNGSCNKNLNDFSGVRDRVKYALSVIV</sequence>
<keyword evidence="3 11" id="KW-0328">Glycosyltransferase</keyword>
<keyword evidence="2" id="KW-0662">Pyridine nucleotide biosynthesis</keyword>
<evidence type="ECO:0000256" key="4">
    <source>
        <dbReference type="ARBA" id="ARBA00022679"/>
    </source>
</evidence>
<dbReference type="PIRSF" id="PIRSF005943">
    <property type="entry name" value="NMPRT"/>
    <property type="match status" value="1"/>
</dbReference>
<evidence type="ECO:0000313" key="11">
    <source>
        <dbReference type="EMBL" id="QFR57824.1"/>
    </source>
</evidence>
<evidence type="ECO:0000256" key="8">
    <source>
        <dbReference type="ARBA" id="ARBA00047835"/>
    </source>
</evidence>
<dbReference type="InterPro" id="IPR016471">
    <property type="entry name" value="Nicotinamide_PRibTrfase"/>
</dbReference>
<protein>
    <recommendedName>
        <fullName evidence="7">Nicotinamide phosphoribosyltransferase</fullName>
        <ecNumber evidence="6">2.4.2.12</ecNumber>
    </recommendedName>
</protein>
<dbReference type="GO" id="GO:0047280">
    <property type="term" value="F:nicotinamide phosphoribosyltransferase activity"/>
    <property type="evidence" value="ECO:0007669"/>
    <property type="project" value="UniProtKB-EC"/>
</dbReference>
<dbReference type="PANTHER" id="PTHR43816">
    <property type="entry name" value="NICOTINAMIDE PHOSPHORIBOSYLTRANSFERASE"/>
    <property type="match status" value="1"/>
</dbReference>
<feature type="domain" description="Nicotinamide phosphoribosyltransferase N-terminal" evidence="10">
    <location>
        <begin position="7"/>
        <end position="100"/>
    </location>
</feature>
<evidence type="ECO:0000313" key="12">
    <source>
        <dbReference type="Proteomes" id="UP000325424"/>
    </source>
</evidence>
<evidence type="ECO:0000256" key="2">
    <source>
        <dbReference type="ARBA" id="ARBA00022642"/>
    </source>
</evidence>
<reference evidence="12" key="1">
    <citation type="submission" date="2019-06" db="EMBL/GenBank/DDBJ databases">
        <title>Complete genome sequence of Stenotrophomonas phage Moby.</title>
        <authorList>
            <person name="Vicary A."/>
            <person name="Newkirk H."/>
            <person name="Moreland R."/>
            <person name="Liu M."/>
            <person name="Ramsey J."/>
            <person name="Gonzalez C.F."/>
            <person name="Leavitt J."/>
        </authorList>
    </citation>
    <scope>NUCLEOTIDE SEQUENCE [LARGE SCALE GENOMIC DNA]</scope>
</reference>
<proteinExistence type="inferred from homology"/>
<evidence type="ECO:0000256" key="3">
    <source>
        <dbReference type="ARBA" id="ARBA00022676"/>
    </source>
</evidence>
<evidence type="ECO:0000256" key="6">
    <source>
        <dbReference type="ARBA" id="ARBA00035024"/>
    </source>
</evidence>
<dbReference type="PANTHER" id="PTHR43816:SF1">
    <property type="entry name" value="NICOTINAMIDE PHOSPHORIBOSYLTRANSFERASE"/>
    <property type="match status" value="1"/>
</dbReference>
<dbReference type="SUPFAM" id="SSF51690">
    <property type="entry name" value="Nicotinate/Quinolinate PRTase C-terminal domain-like"/>
    <property type="match status" value="1"/>
</dbReference>
<dbReference type="NCBIfam" id="NF006629">
    <property type="entry name" value="PRK09198.1"/>
    <property type="match status" value="1"/>
</dbReference>
<dbReference type="EC" id="2.4.2.12" evidence="6"/>
<dbReference type="Proteomes" id="UP000325424">
    <property type="component" value="Segment"/>
</dbReference>
<evidence type="ECO:0000256" key="7">
    <source>
        <dbReference type="ARBA" id="ARBA00035036"/>
    </source>
</evidence>
<comment type="similarity">
    <text evidence="1">Belongs to the NAPRTase family.</text>
</comment>
<dbReference type="Pfam" id="PF18127">
    <property type="entry name" value="NAMPT_N"/>
    <property type="match status" value="1"/>
</dbReference>
<dbReference type="Pfam" id="PF04095">
    <property type="entry name" value="NAPRTase"/>
    <property type="match status" value="1"/>
</dbReference>
<dbReference type="Gene3D" id="3.20.20.70">
    <property type="entry name" value="Aldolase class I"/>
    <property type="match status" value="1"/>
</dbReference>
<dbReference type="InterPro" id="IPR041529">
    <property type="entry name" value="DUF5598"/>
</dbReference>
<evidence type="ECO:0000259" key="9">
    <source>
        <dbReference type="Pfam" id="PF04095"/>
    </source>
</evidence>
<dbReference type="EMBL" id="MN095772">
    <property type="protein sequence ID" value="QFR57824.1"/>
    <property type="molecule type" value="Genomic_DNA"/>
</dbReference>
<dbReference type="GO" id="GO:0009435">
    <property type="term" value="P:NAD+ biosynthetic process"/>
    <property type="evidence" value="ECO:0007669"/>
    <property type="project" value="InterPro"/>
</dbReference>
<name>A0A5P8PMC0_9CAUD</name>
<comment type="pathway">
    <text evidence="5">Cofactor biosynthesis; NAD(+) biosynthesis; nicotinamide D-ribonucleotide from 5-phospho-alpha-D-ribose 1-diphosphate and nicotinamide: step 1/1.</text>
</comment>
<feature type="domain" description="Nicotinate/nicotinamide phosphoribosyltransferase" evidence="9">
    <location>
        <begin position="176"/>
        <end position="425"/>
    </location>
</feature>
<gene>
    <name evidence="11" type="ORF">CPT_Moby_076</name>
</gene>
<evidence type="ECO:0000259" key="10">
    <source>
        <dbReference type="Pfam" id="PF18127"/>
    </source>
</evidence>
<dbReference type="InterPro" id="IPR036068">
    <property type="entry name" value="Nicotinate_pribotase-like_C"/>
</dbReference>
<comment type="catalytic activity">
    <reaction evidence="8">
        <text>beta-nicotinamide D-ribonucleotide + diphosphate = 5-phospho-alpha-D-ribose 1-diphosphate + nicotinamide + H(+)</text>
        <dbReference type="Rhea" id="RHEA:16149"/>
        <dbReference type="ChEBI" id="CHEBI:14649"/>
        <dbReference type="ChEBI" id="CHEBI:15378"/>
        <dbReference type="ChEBI" id="CHEBI:17154"/>
        <dbReference type="ChEBI" id="CHEBI:33019"/>
        <dbReference type="ChEBI" id="CHEBI:58017"/>
        <dbReference type="EC" id="2.4.2.12"/>
    </reaction>
    <physiologicalReaction direction="right-to-left" evidence="8">
        <dbReference type="Rhea" id="RHEA:16151"/>
    </physiologicalReaction>
</comment>
<keyword evidence="12" id="KW-1185">Reference proteome</keyword>
<dbReference type="InterPro" id="IPR041525">
    <property type="entry name" value="N/Namide_PRibTrfase"/>
</dbReference>
<evidence type="ECO:0000256" key="1">
    <source>
        <dbReference type="ARBA" id="ARBA00010897"/>
    </source>
</evidence>
<organism evidence="11 12">
    <name type="scientific">Stenotrophomonas phage Moby</name>
    <dbReference type="NCBI Taxonomy" id="2601680"/>
    <lineage>
        <taxon>Viruses</taxon>
        <taxon>Duplodnaviria</taxon>
        <taxon>Heunggongvirae</taxon>
        <taxon>Uroviricota</taxon>
        <taxon>Caudoviricetes</taxon>
        <taxon>Menderavirus</taxon>
        <taxon>Menderavirus moby</taxon>
    </lineage>
</organism>